<evidence type="ECO:0000313" key="6">
    <source>
        <dbReference type="Proteomes" id="UP001642464"/>
    </source>
</evidence>
<dbReference type="Gene3D" id="3.30.428.10">
    <property type="entry name" value="HIT-like"/>
    <property type="match status" value="2"/>
</dbReference>
<keyword evidence="6" id="KW-1185">Reference proteome</keyword>
<reference evidence="5 6" key="1">
    <citation type="submission" date="2024-02" db="EMBL/GenBank/DDBJ databases">
        <authorList>
            <person name="Chen Y."/>
            <person name="Shah S."/>
            <person name="Dougan E. K."/>
            <person name="Thang M."/>
            <person name="Chan C."/>
        </authorList>
    </citation>
    <scope>NUCLEOTIDE SEQUENCE [LARGE SCALE GENOMIC DNA]</scope>
</reference>
<dbReference type="SUPFAM" id="SSF56219">
    <property type="entry name" value="DNase I-like"/>
    <property type="match status" value="1"/>
</dbReference>
<gene>
    <name evidence="5" type="ORF">SCF082_LOCUS34473</name>
</gene>
<dbReference type="InterPro" id="IPR039383">
    <property type="entry name" value="FHIT"/>
</dbReference>
<dbReference type="CDD" id="cd01275">
    <property type="entry name" value="FHIT"/>
    <property type="match status" value="1"/>
</dbReference>
<dbReference type="PANTHER" id="PTHR46243">
    <property type="entry name" value="BIS(5'-ADENOSYL)-TRIPHOSPHATASE"/>
    <property type="match status" value="1"/>
</dbReference>
<evidence type="ECO:0000313" key="5">
    <source>
        <dbReference type="EMBL" id="CAK9068475.1"/>
    </source>
</evidence>
<dbReference type="InterPro" id="IPR036691">
    <property type="entry name" value="Endo/exonu/phosph_ase_sf"/>
</dbReference>
<dbReference type="InterPro" id="IPR001310">
    <property type="entry name" value="Histidine_triad_HIT"/>
</dbReference>
<dbReference type="EMBL" id="CAXAMM010031668">
    <property type="protein sequence ID" value="CAK9068475.1"/>
    <property type="molecule type" value="Genomic_DNA"/>
</dbReference>
<dbReference type="InterPro" id="IPR019808">
    <property type="entry name" value="Histidine_triad_CS"/>
</dbReference>
<feature type="short sequence motif" description="Histidine triad motif" evidence="3">
    <location>
        <begin position="225"/>
        <end position="229"/>
    </location>
</feature>
<dbReference type="InterPro" id="IPR051884">
    <property type="entry name" value="Bis(5'-adenosyl)-TPase_reg"/>
</dbReference>
<proteinExistence type="predicted"/>
<accession>A0ABP0NXI6</accession>
<dbReference type="InterPro" id="IPR011146">
    <property type="entry name" value="HIT-like"/>
</dbReference>
<evidence type="ECO:0000256" key="2">
    <source>
        <dbReference type="ARBA" id="ARBA00022801"/>
    </source>
</evidence>
<evidence type="ECO:0000256" key="1">
    <source>
        <dbReference type="ARBA" id="ARBA00022741"/>
    </source>
</evidence>
<protein>
    <submittedName>
        <fullName evidence="5">5'''-P1</fullName>
    </submittedName>
</protein>
<evidence type="ECO:0000259" key="4">
    <source>
        <dbReference type="PROSITE" id="PS51084"/>
    </source>
</evidence>
<feature type="short sequence motif" description="Histidine triad motif" evidence="3">
    <location>
        <begin position="392"/>
        <end position="396"/>
    </location>
</feature>
<keyword evidence="2" id="KW-0378">Hydrolase</keyword>
<dbReference type="PANTHER" id="PTHR46243:SF1">
    <property type="entry name" value="BIS(5'-ADENOSYL)-TRIPHOSPHATASE"/>
    <property type="match status" value="1"/>
</dbReference>
<dbReference type="InterPro" id="IPR036265">
    <property type="entry name" value="HIT-like_sf"/>
</dbReference>
<sequence>MRGQPGFTKGERRRFQEILKEGRLVDSYRHLHPVEDVPPPLGPFYTWRGHPPVHQAFAKYHGKGMRIDYALIAEDIVRFAVPERRALSARERRGAVGSMGWGEAEPDKGGASGVRSRLKEKENVLFRENGAEEVIFGEMRLASGAVLLRSKSSVALQGLQPILPGHSVVVPWPSATRLCELSEDAMLDLWRTTLETERELRRKLESTASNWAVFDGWPAGQPVPHAHVHVVPRKPNDLEKNDQVYEALERWVPSSKGAACPPSIEWPEDEARRKRTGEEMAAEALSYRAVMPGSGSFPEEQAFASFQIPGSHIFYASELTVGFVNLKPLVPGHVLVVPKRAAPRMEDLSAEEFEDLFRSVRLVQGALEGAHGAEASRLGIQDGADAGQTVPHVHVHILPIPLRKAPL</sequence>
<organism evidence="5 6">
    <name type="scientific">Durusdinium trenchii</name>
    <dbReference type="NCBI Taxonomy" id="1381693"/>
    <lineage>
        <taxon>Eukaryota</taxon>
        <taxon>Sar</taxon>
        <taxon>Alveolata</taxon>
        <taxon>Dinophyceae</taxon>
        <taxon>Suessiales</taxon>
        <taxon>Symbiodiniaceae</taxon>
        <taxon>Durusdinium</taxon>
    </lineage>
</organism>
<feature type="domain" description="HIT" evidence="4">
    <location>
        <begin position="299"/>
        <end position="407"/>
    </location>
</feature>
<dbReference type="Proteomes" id="UP001642464">
    <property type="component" value="Unassembled WGS sequence"/>
</dbReference>
<dbReference type="Gene3D" id="3.60.10.10">
    <property type="entry name" value="Endonuclease/exonuclease/phosphatase"/>
    <property type="match status" value="1"/>
</dbReference>
<dbReference type="SUPFAM" id="SSF54197">
    <property type="entry name" value="HIT-like"/>
    <property type="match status" value="2"/>
</dbReference>
<comment type="caution">
    <text evidence="5">The sequence shown here is derived from an EMBL/GenBank/DDBJ whole genome shotgun (WGS) entry which is preliminary data.</text>
</comment>
<evidence type="ECO:0000256" key="3">
    <source>
        <dbReference type="PROSITE-ProRule" id="PRU00464"/>
    </source>
</evidence>
<name>A0ABP0NXI6_9DINO</name>
<dbReference type="Pfam" id="PF01230">
    <property type="entry name" value="HIT"/>
    <property type="match status" value="2"/>
</dbReference>
<feature type="domain" description="HIT" evidence="4">
    <location>
        <begin position="132"/>
        <end position="240"/>
    </location>
</feature>
<dbReference type="PRINTS" id="PR00332">
    <property type="entry name" value="HISTRIAD"/>
</dbReference>
<dbReference type="PROSITE" id="PS00892">
    <property type="entry name" value="HIT_1"/>
    <property type="match status" value="1"/>
</dbReference>
<dbReference type="PROSITE" id="PS51084">
    <property type="entry name" value="HIT_2"/>
    <property type="match status" value="2"/>
</dbReference>
<keyword evidence="1" id="KW-0547">Nucleotide-binding</keyword>